<dbReference type="Gene3D" id="2.130.10.10">
    <property type="entry name" value="YVTN repeat-like/Quinoprotein amine dehydrogenase"/>
    <property type="match status" value="2"/>
</dbReference>
<protein>
    <submittedName>
        <fullName evidence="6">Guanine nucleotide-binding protein subunit beta-like protein 1 isoform X1</fullName>
    </submittedName>
</protein>
<dbReference type="PROSITE" id="PS50294">
    <property type="entry name" value="WD_REPEATS_REGION"/>
    <property type="match status" value="1"/>
</dbReference>
<evidence type="ECO:0000256" key="1">
    <source>
        <dbReference type="ARBA" id="ARBA00022574"/>
    </source>
</evidence>
<dbReference type="FunCoup" id="A0A6P8HEF1">
    <property type="interactions" value="1340"/>
</dbReference>
<evidence type="ECO:0000259" key="4">
    <source>
        <dbReference type="Pfam" id="PF23748"/>
    </source>
</evidence>
<dbReference type="PANTHER" id="PTHR19854:SF1">
    <property type="entry name" value="GUANINE NUCLEOTIDE-BINDING PROTEIN SUBUNIT BETA-LIKE PROTEIN 1"/>
    <property type="match status" value="1"/>
</dbReference>
<sequence>MDSRLPPGPVYVFRGSSSSINVVKFAPVCVCDGGLLAAGSSKGIISLWDLKTKRVSSTLDSHNGKGILGLEITSNLNLISHGRDGFINSWDLSEGGLSHTTKLACPVFGFCKFSILQKDDKLWLATASEQQSQIDIINLDSKECIHTIKCEENMTYGMCMCVKLFLCPSTHQPKVLAGYEDGFLRLWDVGSSKVESQLKVHSESVMCMDFDEKLLKVVTGSADDKLVVSNLLSQNTLTIHKSIELKKPGVASVKIRDDSKLLSVGCWDGRIRIYSWKTLKPLAVLNYHSETVNSLDFSAHLPDNGILMAAGSKDCRISLWSLYNDS</sequence>
<evidence type="ECO:0000256" key="2">
    <source>
        <dbReference type="ARBA" id="ARBA00022737"/>
    </source>
</evidence>
<reference evidence="6" key="1">
    <citation type="submission" date="2025-08" db="UniProtKB">
        <authorList>
            <consortium name="RefSeq"/>
        </authorList>
    </citation>
    <scope>IDENTIFICATION</scope>
    <source>
        <tissue evidence="6">Tentacle</tissue>
    </source>
</reference>
<dbReference type="InterPro" id="IPR036322">
    <property type="entry name" value="WD40_repeat_dom_sf"/>
</dbReference>
<keyword evidence="2" id="KW-0677">Repeat</keyword>
<dbReference type="Pfam" id="PF23748">
    <property type="entry name" value="Beta-prop_LRRK2"/>
    <property type="match status" value="1"/>
</dbReference>
<dbReference type="KEGG" id="aten:116290491"/>
<accession>A0A6P8HEF1</accession>
<evidence type="ECO:0000313" key="5">
    <source>
        <dbReference type="Proteomes" id="UP000515163"/>
    </source>
</evidence>
<feature type="domain" description="LRRK2 beta-propeller" evidence="4">
    <location>
        <begin position="117"/>
        <end position="228"/>
    </location>
</feature>
<dbReference type="OrthoDB" id="7668193at2759"/>
<dbReference type="PANTHER" id="PTHR19854">
    <property type="entry name" value="TRANSDUCIN BETA-LIKE 3"/>
    <property type="match status" value="1"/>
</dbReference>
<evidence type="ECO:0000256" key="3">
    <source>
        <dbReference type="PROSITE-ProRule" id="PRU00221"/>
    </source>
</evidence>
<name>A0A6P8HEF1_ACTTE</name>
<dbReference type="PROSITE" id="PS50082">
    <property type="entry name" value="WD_REPEATS_2"/>
    <property type="match status" value="2"/>
</dbReference>
<dbReference type="InParanoid" id="A0A6P8HEF1"/>
<keyword evidence="5" id="KW-1185">Reference proteome</keyword>
<feature type="repeat" description="WD" evidence="3">
    <location>
        <begin position="13"/>
        <end position="58"/>
    </location>
</feature>
<dbReference type="RefSeq" id="XP_031553393.1">
    <property type="nucleotide sequence ID" value="XM_031697533.1"/>
</dbReference>
<evidence type="ECO:0000313" key="6">
    <source>
        <dbReference type="RefSeq" id="XP_031553393.1"/>
    </source>
</evidence>
<dbReference type="InterPro" id="IPR001680">
    <property type="entry name" value="WD40_rpt"/>
</dbReference>
<dbReference type="SMART" id="SM00320">
    <property type="entry name" value="WD40"/>
    <property type="match status" value="6"/>
</dbReference>
<dbReference type="AlphaFoldDB" id="A0A6P8HEF1"/>
<organism evidence="5 6">
    <name type="scientific">Actinia tenebrosa</name>
    <name type="common">Australian red waratah sea anemone</name>
    <dbReference type="NCBI Taxonomy" id="6105"/>
    <lineage>
        <taxon>Eukaryota</taxon>
        <taxon>Metazoa</taxon>
        <taxon>Cnidaria</taxon>
        <taxon>Anthozoa</taxon>
        <taxon>Hexacorallia</taxon>
        <taxon>Actiniaria</taxon>
        <taxon>Actiniidae</taxon>
        <taxon>Actinia</taxon>
    </lineage>
</organism>
<dbReference type="InterPro" id="IPR015943">
    <property type="entry name" value="WD40/YVTN_repeat-like_dom_sf"/>
</dbReference>
<keyword evidence="1 3" id="KW-0853">WD repeat</keyword>
<dbReference type="Pfam" id="PF00400">
    <property type="entry name" value="WD40"/>
    <property type="match status" value="3"/>
</dbReference>
<gene>
    <name evidence="6" type="primary">LOC116290491</name>
</gene>
<dbReference type="GeneID" id="116290491"/>
<proteinExistence type="predicted"/>
<feature type="repeat" description="WD" evidence="3">
    <location>
        <begin position="285"/>
        <end position="326"/>
    </location>
</feature>
<dbReference type="InterPro" id="IPR056602">
    <property type="entry name" value="Beta-prop_LRRK2"/>
</dbReference>
<dbReference type="Proteomes" id="UP000515163">
    <property type="component" value="Unplaced"/>
</dbReference>
<dbReference type="SUPFAM" id="SSF50978">
    <property type="entry name" value="WD40 repeat-like"/>
    <property type="match status" value="1"/>
</dbReference>